<dbReference type="SUPFAM" id="SSF117916">
    <property type="entry name" value="Fe-S cluster assembly (FSCA) domain-like"/>
    <property type="match status" value="1"/>
</dbReference>
<dbReference type="Gene3D" id="3.30.300.130">
    <property type="entry name" value="Fe-S cluster assembly (FSCA)"/>
    <property type="match status" value="1"/>
</dbReference>
<dbReference type="EMBL" id="AZAC01000008">
    <property type="protein sequence ID" value="KIX14896.1"/>
    <property type="molecule type" value="Genomic_DNA"/>
</dbReference>
<feature type="domain" description="NIF system FeS cluster assembly NifU C-terminal" evidence="1">
    <location>
        <begin position="5"/>
        <end position="71"/>
    </location>
</feature>
<protein>
    <submittedName>
        <fullName evidence="2">Nitrogen-fixing protein NifU</fullName>
    </submittedName>
</protein>
<dbReference type="InParanoid" id="A0A0D2JGM9"/>
<sequence length="73" mass="7679">MKEQVEAALAKIRPALQRDGGDVSLVDVTPDGVVKVQLQGACGGCPMSQMTLKMGIEKVVKQEVPGIKSVESV</sequence>
<evidence type="ECO:0000313" key="2">
    <source>
        <dbReference type="EMBL" id="KIX14896.1"/>
    </source>
</evidence>
<gene>
    <name evidence="2" type="ORF">X474_07040</name>
</gene>
<dbReference type="OrthoDB" id="9796965at2"/>
<dbReference type="GO" id="GO:0016226">
    <property type="term" value="P:iron-sulfur cluster assembly"/>
    <property type="evidence" value="ECO:0007669"/>
    <property type="project" value="InterPro"/>
</dbReference>
<dbReference type="PANTHER" id="PTHR11178">
    <property type="entry name" value="IRON-SULFUR CLUSTER SCAFFOLD PROTEIN NFU-RELATED"/>
    <property type="match status" value="1"/>
</dbReference>
<dbReference type="STRING" id="1429043.X474_07040"/>
<dbReference type="InterPro" id="IPR001075">
    <property type="entry name" value="NIF_FeS_clus_asmbl_NifU_C"/>
</dbReference>
<evidence type="ECO:0000313" key="3">
    <source>
        <dbReference type="Proteomes" id="UP000032233"/>
    </source>
</evidence>
<reference evidence="2 3" key="1">
    <citation type="submission" date="2013-11" db="EMBL/GenBank/DDBJ databases">
        <title>Metagenomic analysis of a methanogenic consortium involved in long chain n-alkane degradation.</title>
        <authorList>
            <person name="Davidova I.A."/>
            <person name="Callaghan A.V."/>
            <person name="Wawrik B."/>
            <person name="Pruitt S."/>
            <person name="Marks C."/>
            <person name="Duncan K.E."/>
            <person name="Suflita J.M."/>
        </authorList>
    </citation>
    <scope>NUCLEOTIDE SEQUENCE [LARGE SCALE GENOMIC DNA]</scope>
    <source>
        <strain evidence="2 3">SPR</strain>
    </source>
</reference>
<dbReference type="RefSeq" id="WP_044347528.1">
    <property type="nucleotide sequence ID" value="NZ_AZAC01000008.1"/>
</dbReference>
<proteinExistence type="predicted"/>
<evidence type="ECO:0000259" key="1">
    <source>
        <dbReference type="Pfam" id="PF01106"/>
    </source>
</evidence>
<dbReference type="InterPro" id="IPR034904">
    <property type="entry name" value="FSCA_dom_sf"/>
</dbReference>
<organism evidence="2 3">
    <name type="scientific">Dethiosulfatarculus sandiegensis</name>
    <dbReference type="NCBI Taxonomy" id="1429043"/>
    <lineage>
        <taxon>Bacteria</taxon>
        <taxon>Pseudomonadati</taxon>
        <taxon>Thermodesulfobacteriota</taxon>
        <taxon>Desulfarculia</taxon>
        <taxon>Desulfarculales</taxon>
        <taxon>Desulfarculaceae</taxon>
        <taxon>Dethiosulfatarculus</taxon>
    </lineage>
</organism>
<dbReference type="Pfam" id="PF01106">
    <property type="entry name" value="NifU"/>
    <property type="match status" value="1"/>
</dbReference>
<name>A0A0D2JGM9_9BACT</name>
<keyword evidence="3" id="KW-1185">Reference proteome</keyword>
<dbReference type="GO" id="GO:0051536">
    <property type="term" value="F:iron-sulfur cluster binding"/>
    <property type="evidence" value="ECO:0007669"/>
    <property type="project" value="InterPro"/>
</dbReference>
<comment type="caution">
    <text evidence="2">The sequence shown here is derived from an EMBL/GenBank/DDBJ whole genome shotgun (WGS) entry which is preliminary data.</text>
</comment>
<dbReference type="GO" id="GO:0005506">
    <property type="term" value="F:iron ion binding"/>
    <property type="evidence" value="ECO:0007669"/>
    <property type="project" value="InterPro"/>
</dbReference>
<dbReference type="AlphaFoldDB" id="A0A0D2JGM9"/>
<dbReference type="Proteomes" id="UP000032233">
    <property type="component" value="Unassembled WGS sequence"/>
</dbReference>
<accession>A0A0D2JGM9</accession>